<keyword evidence="4 6" id="KW-1133">Transmembrane helix</keyword>
<dbReference type="Pfam" id="PF01545">
    <property type="entry name" value="Cation_efflux"/>
    <property type="match status" value="1"/>
</dbReference>
<evidence type="ECO:0000256" key="6">
    <source>
        <dbReference type="SAM" id="Phobius"/>
    </source>
</evidence>
<gene>
    <name evidence="8" type="ORF">CM83_39677</name>
</gene>
<evidence type="ECO:0000259" key="7">
    <source>
        <dbReference type="Pfam" id="PF01545"/>
    </source>
</evidence>
<feature type="transmembrane region" description="Helical" evidence="6">
    <location>
        <begin position="7"/>
        <end position="30"/>
    </location>
</feature>
<dbReference type="InterPro" id="IPR027469">
    <property type="entry name" value="Cation_efflux_TMD_sf"/>
</dbReference>
<evidence type="ECO:0000313" key="8">
    <source>
        <dbReference type="EMBL" id="JAG13864.1"/>
    </source>
</evidence>
<accession>A0A0A9X1H9</accession>
<keyword evidence="2 6" id="KW-0812">Transmembrane</keyword>
<keyword evidence="5 6" id="KW-0472">Membrane</keyword>
<evidence type="ECO:0000256" key="5">
    <source>
        <dbReference type="ARBA" id="ARBA00023136"/>
    </source>
</evidence>
<keyword evidence="3" id="KW-0813">Transport</keyword>
<dbReference type="GO" id="GO:0005385">
    <property type="term" value="F:zinc ion transmembrane transporter activity"/>
    <property type="evidence" value="ECO:0007669"/>
    <property type="project" value="TreeGrafter"/>
</dbReference>
<dbReference type="Gene3D" id="1.20.1510.10">
    <property type="entry name" value="Cation efflux protein transmembrane domain"/>
    <property type="match status" value="1"/>
</dbReference>
<dbReference type="InterPro" id="IPR058533">
    <property type="entry name" value="Cation_efflux_TM"/>
</dbReference>
<feature type="domain" description="Cation efflux protein transmembrane" evidence="7">
    <location>
        <begin position="2"/>
        <end position="76"/>
    </location>
</feature>
<feature type="transmembrane region" description="Helical" evidence="6">
    <location>
        <begin position="50"/>
        <end position="75"/>
    </location>
</feature>
<dbReference type="InterPro" id="IPR050681">
    <property type="entry name" value="CDF/SLC30A"/>
</dbReference>
<evidence type="ECO:0000256" key="4">
    <source>
        <dbReference type="ARBA" id="ARBA00022989"/>
    </source>
</evidence>
<dbReference type="PANTHER" id="PTHR11562">
    <property type="entry name" value="CATION EFFLUX PROTEIN/ ZINC TRANSPORTER"/>
    <property type="match status" value="1"/>
</dbReference>
<keyword evidence="3" id="KW-0406">Ion transport</keyword>
<name>A0A0A9X1H9_LYGHE</name>
<evidence type="ECO:0000256" key="1">
    <source>
        <dbReference type="ARBA" id="ARBA00004141"/>
    </source>
</evidence>
<evidence type="ECO:0000256" key="2">
    <source>
        <dbReference type="ARBA" id="ARBA00022692"/>
    </source>
</evidence>
<organism evidence="8">
    <name type="scientific">Lygus hesperus</name>
    <name type="common">Western plant bug</name>
    <dbReference type="NCBI Taxonomy" id="30085"/>
    <lineage>
        <taxon>Eukaryota</taxon>
        <taxon>Metazoa</taxon>
        <taxon>Ecdysozoa</taxon>
        <taxon>Arthropoda</taxon>
        <taxon>Hexapoda</taxon>
        <taxon>Insecta</taxon>
        <taxon>Pterygota</taxon>
        <taxon>Neoptera</taxon>
        <taxon>Paraneoptera</taxon>
        <taxon>Hemiptera</taxon>
        <taxon>Heteroptera</taxon>
        <taxon>Panheteroptera</taxon>
        <taxon>Cimicomorpha</taxon>
        <taxon>Miridae</taxon>
        <taxon>Mirini</taxon>
        <taxon>Lygus</taxon>
    </lineage>
</organism>
<dbReference type="EMBL" id="GBHO01029740">
    <property type="protein sequence ID" value="JAG13864.1"/>
    <property type="molecule type" value="Transcribed_RNA"/>
</dbReference>
<sequence>MNVRAALIHVLGDCLQAVGVVIAAVIMYIGNQYHYRTASSAHSYYNLADPLLSLLFGVITICTTKSLICEVLGILMERAPDSTMYERAVKVLYNATHVSGVEDVHI</sequence>
<dbReference type="GO" id="GO:0005886">
    <property type="term" value="C:plasma membrane"/>
    <property type="evidence" value="ECO:0007669"/>
    <property type="project" value="TreeGrafter"/>
</dbReference>
<reference evidence="8" key="2">
    <citation type="submission" date="2014-07" db="EMBL/GenBank/DDBJ databases">
        <authorList>
            <person name="Hull J."/>
        </authorList>
    </citation>
    <scope>NUCLEOTIDE SEQUENCE</scope>
</reference>
<dbReference type="PANTHER" id="PTHR11562:SF17">
    <property type="entry name" value="RE54080P-RELATED"/>
    <property type="match status" value="1"/>
</dbReference>
<dbReference type="AlphaFoldDB" id="A0A0A9X1H9"/>
<reference evidence="8" key="1">
    <citation type="journal article" date="2014" name="PLoS ONE">
        <title>Transcriptome-Based Identification of ABC Transporters in the Western Tarnished Plant Bug Lygus hesperus.</title>
        <authorList>
            <person name="Hull J.J."/>
            <person name="Chaney K."/>
            <person name="Geib S.M."/>
            <person name="Fabrick J.A."/>
            <person name="Brent C.S."/>
            <person name="Walsh D."/>
            <person name="Lavine L.C."/>
        </authorList>
    </citation>
    <scope>NUCLEOTIDE SEQUENCE</scope>
</reference>
<comment type="subcellular location">
    <subcellularLocation>
        <location evidence="1">Membrane</location>
        <topology evidence="1">Multi-pass membrane protein</topology>
    </subcellularLocation>
</comment>
<evidence type="ECO:0000256" key="3">
    <source>
        <dbReference type="ARBA" id="ARBA00022906"/>
    </source>
</evidence>
<dbReference type="SUPFAM" id="SSF161111">
    <property type="entry name" value="Cation efflux protein transmembrane domain-like"/>
    <property type="match status" value="1"/>
</dbReference>
<keyword evidence="3" id="KW-0864">Zinc transport</keyword>
<keyword evidence="3" id="KW-0862">Zinc</keyword>
<proteinExistence type="predicted"/>
<protein>
    <submittedName>
        <fullName evidence="8">Putative zinc transporter protein DDB_G0283629</fullName>
    </submittedName>
</protein>